<keyword evidence="5" id="KW-1185">Reference proteome</keyword>
<dbReference type="RefSeq" id="WP_068837638.1">
    <property type="nucleotide sequence ID" value="NZ_BMXC01000002.1"/>
</dbReference>
<dbReference type="GO" id="GO:0005829">
    <property type="term" value="C:cytosol"/>
    <property type="evidence" value="ECO:0007669"/>
    <property type="project" value="UniProtKB-ARBA"/>
</dbReference>
<dbReference type="CDD" id="cd04458">
    <property type="entry name" value="CSP_CDS"/>
    <property type="match status" value="1"/>
</dbReference>
<dbReference type="EMBL" id="FPCA01000002">
    <property type="protein sequence ID" value="SFU68542.1"/>
    <property type="molecule type" value="Genomic_DNA"/>
</dbReference>
<organism evidence="4 5">
    <name type="scientific">Pontibacter akesuensis</name>
    <dbReference type="NCBI Taxonomy" id="388950"/>
    <lineage>
        <taxon>Bacteria</taxon>
        <taxon>Pseudomonadati</taxon>
        <taxon>Bacteroidota</taxon>
        <taxon>Cytophagia</taxon>
        <taxon>Cytophagales</taxon>
        <taxon>Hymenobacteraceae</taxon>
        <taxon>Pontibacter</taxon>
    </lineage>
</organism>
<keyword evidence="4" id="KW-0238">DNA-binding</keyword>
<proteinExistence type="predicted"/>
<dbReference type="STRING" id="388950.GCA_001611675_01587"/>
<dbReference type="InterPro" id="IPR002059">
    <property type="entry name" value="CSP_DNA-bd"/>
</dbReference>
<evidence type="ECO:0000313" key="5">
    <source>
        <dbReference type="Proteomes" id="UP000182491"/>
    </source>
</evidence>
<dbReference type="SUPFAM" id="SSF50249">
    <property type="entry name" value="Nucleic acid-binding proteins"/>
    <property type="match status" value="1"/>
</dbReference>
<dbReference type="InterPro" id="IPR011129">
    <property type="entry name" value="CSD"/>
</dbReference>
<evidence type="ECO:0000256" key="2">
    <source>
        <dbReference type="ARBA" id="ARBA00022490"/>
    </source>
</evidence>
<accession>A0A1I7I6G2</accession>
<reference evidence="5" key="1">
    <citation type="submission" date="2016-10" db="EMBL/GenBank/DDBJ databases">
        <authorList>
            <person name="Varghese N."/>
        </authorList>
    </citation>
    <scope>NUCLEOTIDE SEQUENCE [LARGE SCALE GENOMIC DNA]</scope>
    <source>
        <strain evidence="5">DSM 18820</strain>
    </source>
</reference>
<dbReference type="InterPro" id="IPR012340">
    <property type="entry name" value="NA-bd_OB-fold"/>
</dbReference>
<evidence type="ECO:0000259" key="3">
    <source>
        <dbReference type="PROSITE" id="PS51857"/>
    </source>
</evidence>
<dbReference type="GO" id="GO:0003677">
    <property type="term" value="F:DNA binding"/>
    <property type="evidence" value="ECO:0007669"/>
    <property type="project" value="UniProtKB-KW"/>
</dbReference>
<dbReference type="InterPro" id="IPR012156">
    <property type="entry name" value="Cold_shock_CspA"/>
</dbReference>
<protein>
    <submittedName>
        <fullName evidence="4">Cold-shock DNA-binding protein family</fullName>
    </submittedName>
</protein>
<keyword evidence="2" id="KW-0963">Cytoplasm</keyword>
<dbReference type="PROSITE" id="PS51857">
    <property type="entry name" value="CSD_2"/>
    <property type="match status" value="1"/>
</dbReference>
<dbReference type="AlphaFoldDB" id="A0A1I7I6G2"/>
<name>A0A1I7I6G2_9BACT</name>
<dbReference type="SMART" id="SM00357">
    <property type="entry name" value="CSP"/>
    <property type="match status" value="1"/>
</dbReference>
<dbReference type="PRINTS" id="PR00050">
    <property type="entry name" value="COLDSHOCK"/>
</dbReference>
<dbReference type="Pfam" id="PF00313">
    <property type="entry name" value="CSD"/>
    <property type="match status" value="1"/>
</dbReference>
<dbReference type="InterPro" id="IPR050181">
    <property type="entry name" value="Cold_shock_domain"/>
</dbReference>
<dbReference type="PIRSF" id="PIRSF002599">
    <property type="entry name" value="Cold_shock_A"/>
    <property type="match status" value="1"/>
</dbReference>
<evidence type="ECO:0000313" key="4">
    <source>
        <dbReference type="EMBL" id="SFU68542.1"/>
    </source>
</evidence>
<evidence type="ECO:0000256" key="1">
    <source>
        <dbReference type="ARBA" id="ARBA00004496"/>
    </source>
</evidence>
<gene>
    <name evidence="4" type="ORF">SAMN04487941_1956</name>
</gene>
<dbReference type="PANTHER" id="PTHR11544">
    <property type="entry name" value="COLD SHOCK DOMAIN CONTAINING PROTEINS"/>
    <property type="match status" value="1"/>
</dbReference>
<dbReference type="OrthoDB" id="1493235at2"/>
<sequence length="63" mass="7195">MNNGTVKFFNDLKGFGFIKETNSDQEYFVHVSGLVDEIRENDEVNFDLQEGRKGLNAVNVQRA</sequence>
<dbReference type="Gene3D" id="2.40.50.140">
    <property type="entry name" value="Nucleic acid-binding proteins"/>
    <property type="match status" value="1"/>
</dbReference>
<comment type="subcellular location">
    <subcellularLocation>
        <location evidence="1">Cytoplasm</location>
    </subcellularLocation>
</comment>
<dbReference type="Proteomes" id="UP000182491">
    <property type="component" value="Unassembled WGS sequence"/>
</dbReference>
<feature type="domain" description="CSD" evidence="3">
    <location>
        <begin position="1"/>
        <end position="62"/>
    </location>
</feature>